<dbReference type="HOGENOM" id="CLU_3172767_0_0_5"/>
<reference evidence="1 2" key="1">
    <citation type="journal article" date="2011" name="BMC Genomics">
        <title>Comparative genome analysis and genome-guided physiological analysis of Roseobacter litoralis.</title>
        <authorList>
            <person name="Kalhoefer D."/>
            <person name="Thole S."/>
            <person name="Voget S."/>
            <person name="Lehmann R."/>
            <person name="Liesegang H."/>
            <person name="Wollher A."/>
            <person name="Daniel R."/>
            <person name="Simon M."/>
            <person name="Brinkhoff T."/>
        </authorList>
    </citation>
    <scope>NUCLEOTIDE SEQUENCE [LARGE SCALE GENOMIC DNA]</scope>
    <source>
        <strain evidence="2">ATCC 49566 / DSM 6996 / JCM 21268 / NBRC 15278 / OCh 149</strain>
    </source>
</reference>
<gene>
    <name evidence="1" type="ordered locus">RLO149_c001220</name>
</gene>
<keyword evidence="2" id="KW-1185">Reference proteome</keyword>
<dbReference type="Proteomes" id="UP000001353">
    <property type="component" value="Chromosome"/>
</dbReference>
<proteinExistence type="predicted"/>
<dbReference type="KEGG" id="rli:RLO149_c001220"/>
<evidence type="ECO:0000313" key="2">
    <source>
        <dbReference type="Proteomes" id="UP000001353"/>
    </source>
</evidence>
<protein>
    <submittedName>
        <fullName evidence="1">Uncharacterized protein</fullName>
    </submittedName>
</protein>
<dbReference type="AlphaFoldDB" id="F7ZES3"/>
<sequence>MIWCDPLPDPRDATLSCGHHLGCPDLAQCNTFFTEARASSMPLLGWA</sequence>
<organism evidence="1 2">
    <name type="scientific">Roseobacter litoralis (strain ATCC 49566 / DSM 6996 / JCM 21268 / NBRC 15278 / OCh 149)</name>
    <dbReference type="NCBI Taxonomy" id="391595"/>
    <lineage>
        <taxon>Bacteria</taxon>
        <taxon>Pseudomonadati</taxon>
        <taxon>Pseudomonadota</taxon>
        <taxon>Alphaproteobacteria</taxon>
        <taxon>Rhodobacterales</taxon>
        <taxon>Roseobacteraceae</taxon>
        <taxon>Roseobacter</taxon>
    </lineage>
</organism>
<dbReference type="EMBL" id="CP002623">
    <property type="protein sequence ID" value="AEI92154.1"/>
    <property type="molecule type" value="Genomic_DNA"/>
</dbReference>
<accession>F7ZES3</accession>
<evidence type="ECO:0000313" key="1">
    <source>
        <dbReference type="EMBL" id="AEI92154.1"/>
    </source>
</evidence>
<name>F7ZES3_ROSLO</name>